<keyword evidence="4" id="KW-1185">Reference proteome</keyword>
<dbReference type="Gene3D" id="2.60.120.200">
    <property type="match status" value="2"/>
</dbReference>
<protein>
    <recommendedName>
        <fullName evidence="5">GH16 domain-containing protein</fullName>
    </recommendedName>
</protein>
<dbReference type="InterPro" id="IPR013320">
    <property type="entry name" value="ConA-like_dom_sf"/>
</dbReference>
<dbReference type="EMBL" id="QNRR01000003">
    <property type="protein sequence ID" value="RBP45018.1"/>
    <property type="molecule type" value="Genomic_DNA"/>
</dbReference>
<organism evidence="3 4">
    <name type="scientific">Roseimicrobium gellanilyticum</name>
    <dbReference type="NCBI Taxonomy" id="748857"/>
    <lineage>
        <taxon>Bacteria</taxon>
        <taxon>Pseudomonadati</taxon>
        <taxon>Verrucomicrobiota</taxon>
        <taxon>Verrucomicrobiia</taxon>
        <taxon>Verrucomicrobiales</taxon>
        <taxon>Verrucomicrobiaceae</taxon>
        <taxon>Roseimicrobium</taxon>
    </lineage>
</organism>
<dbReference type="RefSeq" id="WP_113958164.1">
    <property type="nucleotide sequence ID" value="NZ_QNRR01000003.1"/>
</dbReference>
<feature type="chain" id="PRO_5016652530" description="GH16 domain-containing protein" evidence="2">
    <location>
        <begin position="22"/>
        <end position="374"/>
    </location>
</feature>
<dbReference type="OrthoDB" id="9809583at2"/>
<evidence type="ECO:0000313" key="4">
    <source>
        <dbReference type="Proteomes" id="UP000253426"/>
    </source>
</evidence>
<dbReference type="AlphaFoldDB" id="A0A366HQF0"/>
<name>A0A366HQF0_9BACT</name>
<evidence type="ECO:0000313" key="3">
    <source>
        <dbReference type="EMBL" id="RBP45018.1"/>
    </source>
</evidence>
<evidence type="ECO:0000256" key="1">
    <source>
        <dbReference type="SAM" id="MobiDB-lite"/>
    </source>
</evidence>
<reference evidence="3 4" key="1">
    <citation type="submission" date="2018-06" db="EMBL/GenBank/DDBJ databases">
        <title>Genomic Encyclopedia of Type Strains, Phase IV (KMG-IV): sequencing the most valuable type-strain genomes for metagenomic binning, comparative biology and taxonomic classification.</title>
        <authorList>
            <person name="Goeker M."/>
        </authorList>
    </citation>
    <scope>NUCLEOTIDE SEQUENCE [LARGE SCALE GENOMIC DNA]</scope>
    <source>
        <strain evidence="3 4">DSM 25532</strain>
    </source>
</reference>
<keyword evidence="2" id="KW-0732">Signal</keyword>
<gene>
    <name evidence="3" type="ORF">DES53_10313</name>
</gene>
<proteinExistence type="predicted"/>
<feature type="signal peptide" evidence="2">
    <location>
        <begin position="1"/>
        <end position="21"/>
    </location>
</feature>
<feature type="region of interest" description="Disordered" evidence="1">
    <location>
        <begin position="354"/>
        <end position="374"/>
    </location>
</feature>
<accession>A0A366HQF0</accession>
<dbReference type="SUPFAM" id="SSF49899">
    <property type="entry name" value="Concanavalin A-like lectins/glucanases"/>
    <property type="match status" value="1"/>
</dbReference>
<comment type="caution">
    <text evidence="3">The sequence shown here is derived from an EMBL/GenBank/DDBJ whole genome shotgun (WGS) entry which is preliminary data.</text>
</comment>
<evidence type="ECO:0000256" key="2">
    <source>
        <dbReference type="SAM" id="SignalP"/>
    </source>
</evidence>
<sequence>MTVGRPLLCALLALLPVIAPAEIPPPPENAKLELEETWSTGLIDPSRWYLMRRNWDGGNHGNVPENVRIEEEAAADGSKRHVLVCHAHGDQYTGPVRGLWNKPDRVGGIIASKAFFASGRFEVEMRVGGTEKLPGGPEDPTRPNGAIPAIWIYAGWNVRVMESLAGGFVKEAPLYHPYLQKWGKGNAFYTSEIDFPELGKKGDFDHALYNTFNHSRIHSKTLPVQVADGKYHVYTTEWRTALRELEGLQDVQVIEHKGYWWIRELNFPFDRYWGNPVKRLGKDRYAVYHGVSATHWIDGKLIGENTADVPAIAAQLSLGIWLPDWAGPAPWQESRASFGRIRVWQYHDAGDVRGLLTNDQPDNFKPSGEPIKNP</sequence>
<evidence type="ECO:0008006" key="5">
    <source>
        <dbReference type="Google" id="ProtNLM"/>
    </source>
</evidence>
<dbReference type="Proteomes" id="UP000253426">
    <property type="component" value="Unassembled WGS sequence"/>
</dbReference>